<evidence type="ECO:0000259" key="1">
    <source>
        <dbReference type="Pfam" id="PF07007"/>
    </source>
</evidence>
<sequence>MKILTKIIFIIFLSIFIFSCNKKQETKIITRHIKVKDSTKEKSDSIPNKFDCYDGSQTEMNVCSANELIYYDSILNVRYKYLIKKIDTEIKDDYENYNLRLKTSIINSQKNWIISKEKNREVFDIEYEGGSILPLAKNTQTIRDTKERIIFLEYFIHED</sequence>
<accession>A0A553BC20</accession>
<dbReference type="RefSeq" id="WP_143388731.1">
    <property type="nucleotide sequence ID" value="NZ_VJZL01000041.1"/>
</dbReference>
<comment type="caution">
    <text evidence="3">The sequence shown here is derived from an EMBL/GenBank/DDBJ whole genome shotgun (WGS) entry which is preliminary data.</text>
</comment>
<dbReference type="InterPro" id="IPR009739">
    <property type="entry name" value="LprI-like_N"/>
</dbReference>
<dbReference type="Proteomes" id="UP000318528">
    <property type="component" value="Unassembled WGS sequence"/>
</dbReference>
<gene>
    <name evidence="3" type="ORF">FNW11_15620</name>
    <name evidence="2" type="ORF">FNW12_15900</name>
</gene>
<dbReference type="Proteomes" id="UP000318669">
    <property type="component" value="Unassembled WGS sequence"/>
</dbReference>
<keyword evidence="4" id="KW-1185">Reference proteome</keyword>
<proteinExistence type="predicted"/>
<dbReference type="AlphaFoldDB" id="A0A553BC20"/>
<name>A0A553BC20_9FLAO</name>
<dbReference type="OrthoDB" id="7340239at2"/>
<dbReference type="Gene3D" id="1.20.1270.180">
    <property type="match status" value="1"/>
</dbReference>
<reference evidence="4 5" key="1">
    <citation type="submission" date="2019-07" db="EMBL/GenBank/DDBJ databases">
        <title>Novel species of Flavobacterium.</title>
        <authorList>
            <person name="Liu Q."/>
            <person name="Xin Y.-H."/>
        </authorList>
    </citation>
    <scope>NUCLEOTIDE SEQUENCE [LARGE SCALE GENOMIC DNA]</scope>
    <source>
        <strain evidence="2 4">GSP39</strain>
        <strain evidence="3 5">GSR22</strain>
    </source>
</reference>
<dbReference type="Pfam" id="PF07007">
    <property type="entry name" value="LprI"/>
    <property type="match status" value="1"/>
</dbReference>
<evidence type="ECO:0000313" key="5">
    <source>
        <dbReference type="Proteomes" id="UP000318669"/>
    </source>
</evidence>
<organism evidence="3 5">
    <name type="scientific">Flavobacterium gawalongense</name>
    <dbReference type="NCBI Taxonomy" id="2594432"/>
    <lineage>
        <taxon>Bacteria</taxon>
        <taxon>Pseudomonadati</taxon>
        <taxon>Bacteroidota</taxon>
        <taxon>Flavobacteriia</taxon>
        <taxon>Flavobacteriales</taxon>
        <taxon>Flavobacteriaceae</taxon>
        <taxon>Flavobacterium</taxon>
    </lineage>
</organism>
<feature type="domain" description="Lysozyme inhibitor LprI-like N-terminal" evidence="1">
    <location>
        <begin position="55"/>
        <end position="151"/>
    </location>
</feature>
<protein>
    <submittedName>
        <fullName evidence="3">DUF1311 domain-containing protein</fullName>
    </submittedName>
</protein>
<evidence type="ECO:0000313" key="2">
    <source>
        <dbReference type="EMBL" id="TRX02692.1"/>
    </source>
</evidence>
<dbReference type="PROSITE" id="PS51257">
    <property type="entry name" value="PROKAR_LIPOPROTEIN"/>
    <property type="match status" value="1"/>
</dbReference>
<evidence type="ECO:0000313" key="3">
    <source>
        <dbReference type="EMBL" id="TRX05789.1"/>
    </source>
</evidence>
<dbReference type="EMBL" id="VJZN01000038">
    <property type="protein sequence ID" value="TRX02692.1"/>
    <property type="molecule type" value="Genomic_DNA"/>
</dbReference>
<evidence type="ECO:0000313" key="4">
    <source>
        <dbReference type="Proteomes" id="UP000318528"/>
    </source>
</evidence>
<dbReference type="EMBL" id="VJZL01000041">
    <property type="protein sequence ID" value="TRX05789.1"/>
    <property type="molecule type" value="Genomic_DNA"/>
</dbReference>